<feature type="compositionally biased region" description="Basic and acidic residues" evidence="1">
    <location>
        <begin position="41"/>
        <end position="50"/>
    </location>
</feature>
<dbReference type="PANTHER" id="PTHR38116:SF9">
    <property type="entry name" value="BZIP DOMAIN-CONTAINING PROTEIN"/>
    <property type="match status" value="1"/>
</dbReference>
<dbReference type="Proteomes" id="UP000754883">
    <property type="component" value="Unassembled WGS sequence"/>
</dbReference>
<keyword evidence="3" id="KW-1185">Reference proteome</keyword>
<dbReference type="EMBL" id="CABFNO020001476">
    <property type="protein sequence ID" value="CAG9990807.1"/>
    <property type="molecule type" value="Genomic_DNA"/>
</dbReference>
<dbReference type="InterPro" id="IPR021833">
    <property type="entry name" value="DUF3425"/>
</dbReference>
<proteinExistence type="predicted"/>
<dbReference type="CDD" id="cd14688">
    <property type="entry name" value="bZIP_YAP"/>
    <property type="match status" value="1"/>
</dbReference>
<gene>
    <name evidence="2" type="ORF">CBYS24578_00007054</name>
</gene>
<sequence>MARWNDFSRPEEDWTGLKDPKARRKLQNRLNVRAHRRRKAKQDNHTDLQDIHSQPSDAYSLLPPFEAPFPLVFPNGFQPPLGPRMNIETYARSTEWNRFSRLDFSARVKFPLSSDHLLSLAQYNLVRASTTNAMILSVHHLIETDHCGIDFENMPLFAPSSTLWETPESLRPTKIQLQVPHDFWVDLIPDPQLRDNVLIALAEGTLDTVEFQGDLVGYICKEIRKTRPSPFGSMPKPEIPFSMAANWNVGPGCSLSEQRELGILVWSDPWRMEGYEVTPAFFKKWKFLFKGCQHIVESTNRWRERRGEEPLVVEL</sequence>
<accession>A0A9N9UHE1</accession>
<evidence type="ECO:0008006" key="4">
    <source>
        <dbReference type="Google" id="ProtNLM"/>
    </source>
</evidence>
<feature type="compositionally biased region" description="Basic and acidic residues" evidence="1">
    <location>
        <begin position="1"/>
        <end position="20"/>
    </location>
</feature>
<dbReference type="PANTHER" id="PTHR38116">
    <property type="entry name" value="CHROMOSOME 7, WHOLE GENOME SHOTGUN SEQUENCE"/>
    <property type="match status" value="1"/>
</dbReference>
<dbReference type="Pfam" id="PF11905">
    <property type="entry name" value="DUF3425"/>
    <property type="match status" value="1"/>
</dbReference>
<organism evidence="2 3">
    <name type="scientific">Clonostachys byssicola</name>
    <dbReference type="NCBI Taxonomy" id="160290"/>
    <lineage>
        <taxon>Eukaryota</taxon>
        <taxon>Fungi</taxon>
        <taxon>Dikarya</taxon>
        <taxon>Ascomycota</taxon>
        <taxon>Pezizomycotina</taxon>
        <taxon>Sordariomycetes</taxon>
        <taxon>Hypocreomycetidae</taxon>
        <taxon>Hypocreales</taxon>
        <taxon>Bionectriaceae</taxon>
        <taxon>Clonostachys</taxon>
    </lineage>
</organism>
<evidence type="ECO:0000313" key="3">
    <source>
        <dbReference type="Proteomes" id="UP000754883"/>
    </source>
</evidence>
<name>A0A9N9UHE1_9HYPO</name>
<reference evidence="2" key="1">
    <citation type="submission" date="2021-10" db="EMBL/GenBank/DDBJ databases">
        <authorList>
            <person name="Piombo E."/>
        </authorList>
    </citation>
    <scope>NUCLEOTIDE SEQUENCE</scope>
</reference>
<comment type="caution">
    <text evidence="2">The sequence shown here is derived from an EMBL/GenBank/DDBJ whole genome shotgun (WGS) entry which is preliminary data.</text>
</comment>
<dbReference type="AlphaFoldDB" id="A0A9N9UHE1"/>
<feature type="region of interest" description="Disordered" evidence="1">
    <location>
        <begin position="1"/>
        <end position="22"/>
    </location>
</feature>
<dbReference type="OrthoDB" id="2245989at2759"/>
<evidence type="ECO:0000256" key="1">
    <source>
        <dbReference type="SAM" id="MobiDB-lite"/>
    </source>
</evidence>
<evidence type="ECO:0000313" key="2">
    <source>
        <dbReference type="EMBL" id="CAG9990807.1"/>
    </source>
</evidence>
<feature type="region of interest" description="Disordered" evidence="1">
    <location>
        <begin position="33"/>
        <end position="52"/>
    </location>
</feature>
<protein>
    <recommendedName>
        <fullName evidence="4">BZIP domain-containing protein</fullName>
    </recommendedName>
</protein>